<keyword evidence="2" id="KW-1185">Reference proteome</keyword>
<organism evidence="1 2">
    <name type="scientific">Actinomadura fibrosa</name>
    <dbReference type="NCBI Taxonomy" id="111802"/>
    <lineage>
        <taxon>Bacteria</taxon>
        <taxon>Bacillati</taxon>
        <taxon>Actinomycetota</taxon>
        <taxon>Actinomycetes</taxon>
        <taxon>Streptosporangiales</taxon>
        <taxon>Thermomonosporaceae</taxon>
        <taxon>Actinomadura</taxon>
    </lineage>
</organism>
<protein>
    <submittedName>
        <fullName evidence="1">Phage tail protein</fullName>
    </submittedName>
</protein>
<sequence>MSGYLRYLPPVLAGDPLADLLRVFEKTLSGRPDGVPAHGSLAEEIAALDRLADPWTTPEHLLPWLASWVALEFPTLQGADLWDEYQRRRVIYRIASVYRGRGRQSALNSYLDLYAAGAIRPRITLDVGRRLLAVAPSGTVSGLVTSGAVPSGAGLPPQGLIRPQCVAVGTGGGLFAGDLGLPSDAPVDAPSRVWRLDPSGRYDIGGTPPRPLPLVPDTAFTQVVAVAVRPARGGRPETLYVLDRPGKLYAVPAPFQDRTATLVTSLATSGTFFRPAAMTVDPASGDLLILDGGFGPGSSSPPTIHTVRPDPLTVTRNALASAQEPLSLLVDRDGTLLVGDGGPQEPAGPEEYPGALLRVARTGTSWTVTPLPVGPLVAPTGLARGRDGLLYVLDVGLKPLSPSDSNPFICPVAEHAGVFAIAGSRAVRVTPPAQFVYPTGLAAAGDHLVVCDPGQPSAGGQEPYWSRVRPFEFDVVLHFTEGRLPEDEAARRSALDGVVANVGAIVDEQKPAHTVWNCITSV</sequence>
<accession>A0ABW2XTZ6</accession>
<evidence type="ECO:0000313" key="1">
    <source>
        <dbReference type="EMBL" id="MFD0689859.1"/>
    </source>
</evidence>
<dbReference type="SUPFAM" id="SSF101898">
    <property type="entry name" value="NHL repeat"/>
    <property type="match status" value="1"/>
</dbReference>
<dbReference type="EMBL" id="JBHTGP010000018">
    <property type="protein sequence ID" value="MFD0689859.1"/>
    <property type="molecule type" value="Genomic_DNA"/>
</dbReference>
<dbReference type="NCBIfam" id="TIGR02242">
    <property type="entry name" value="tail_TIGR02242"/>
    <property type="match status" value="1"/>
</dbReference>
<evidence type="ECO:0000313" key="2">
    <source>
        <dbReference type="Proteomes" id="UP001597063"/>
    </source>
</evidence>
<gene>
    <name evidence="1" type="ORF">ACFQZM_35590</name>
</gene>
<reference evidence="2" key="1">
    <citation type="journal article" date="2019" name="Int. J. Syst. Evol. Microbiol.">
        <title>The Global Catalogue of Microorganisms (GCM) 10K type strain sequencing project: providing services to taxonomists for standard genome sequencing and annotation.</title>
        <authorList>
            <consortium name="The Broad Institute Genomics Platform"/>
            <consortium name="The Broad Institute Genome Sequencing Center for Infectious Disease"/>
            <person name="Wu L."/>
            <person name="Ma J."/>
        </authorList>
    </citation>
    <scope>NUCLEOTIDE SEQUENCE [LARGE SCALE GENOMIC DNA]</scope>
    <source>
        <strain evidence="2">JCM 9371</strain>
    </source>
</reference>
<dbReference type="Gene3D" id="2.120.10.30">
    <property type="entry name" value="TolB, C-terminal domain"/>
    <property type="match status" value="1"/>
</dbReference>
<dbReference type="InterPro" id="IPR011042">
    <property type="entry name" value="6-blade_b-propeller_TolB-like"/>
</dbReference>
<name>A0ABW2XTZ6_9ACTN</name>
<proteinExistence type="predicted"/>
<dbReference type="RefSeq" id="WP_131757415.1">
    <property type="nucleotide sequence ID" value="NZ_CAACUY010000031.1"/>
</dbReference>
<dbReference type="Proteomes" id="UP001597063">
    <property type="component" value="Unassembled WGS sequence"/>
</dbReference>
<dbReference type="InterPro" id="IPR011748">
    <property type="entry name" value="Unchr_phage_tail-like"/>
</dbReference>
<comment type="caution">
    <text evidence="1">The sequence shown here is derived from an EMBL/GenBank/DDBJ whole genome shotgun (WGS) entry which is preliminary data.</text>
</comment>
<dbReference type="Pfam" id="PF09684">
    <property type="entry name" value="Tail_P2_I"/>
    <property type="match status" value="1"/>
</dbReference>
<dbReference type="InterPro" id="IPR006521">
    <property type="entry name" value="Tail_protein_I"/>
</dbReference>